<dbReference type="InterPro" id="IPR051289">
    <property type="entry name" value="LAGLIDADG_Endonuclease"/>
</dbReference>
<comment type="function">
    <text evidence="1">Mitochondrial DNA endonuclease involved in intron homing.</text>
</comment>
<reference evidence="3" key="1">
    <citation type="submission" date="2017-06" db="EMBL/GenBank/DDBJ databases">
        <title>Intra-specific comparison of mitochondrial genome in Tremella fuciformis suggests a gene evolution hypothesis that the N-terminal was replaced by exogenetic one.</title>
        <authorList>
            <person name="Deng Y."/>
            <person name="Ming R."/>
            <person name="Xie B."/>
        </authorList>
    </citation>
    <scope>NUCLEOTIDE SEQUENCE</scope>
    <source>
        <strain evidence="3">TF04</strain>
    </source>
</reference>
<dbReference type="GO" id="GO:0005739">
    <property type="term" value="C:mitochondrion"/>
    <property type="evidence" value="ECO:0007669"/>
    <property type="project" value="UniProtKB-ARBA"/>
</dbReference>
<accession>A0A2H4QBG3</accession>
<dbReference type="PANTHER" id="PTHR36181">
    <property type="entry name" value="INTRON-ENCODED ENDONUCLEASE AI3-RELATED"/>
    <property type="match status" value="1"/>
</dbReference>
<dbReference type="InterPro" id="IPR027434">
    <property type="entry name" value="Homing_endonucl"/>
</dbReference>
<dbReference type="Gene3D" id="3.10.28.10">
    <property type="entry name" value="Homing endonucleases"/>
    <property type="match status" value="1"/>
</dbReference>
<name>A0A2H4QBG3_9TREE</name>
<dbReference type="InterPro" id="IPR004860">
    <property type="entry name" value="LAGLIDADG_dom"/>
</dbReference>
<sequence>MKNINTNIFHPPWVVGFIDGEGTFFIGLNPNKTMALGVQVQLQFSVTQHIRDVMLMNNLVNFFNAGYIAPDGTSKVQFRMRDFGQLENNLFPLLDQYPLMTQKRLDAEAFRKVHSMMKQGLHLTSTGLDEIRAIKSTMNRARMTGYKKS</sequence>
<protein>
    <recommendedName>
        <fullName evidence="2">Homing endonuclease LAGLIDADG domain-containing protein</fullName>
    </recommendedName>
</protein>
<dbReference type="SUPFAM" id="SSF55608">
    <property type="entry name" value="Homing endonucleases"/>
    <property type="match status" value="1"/>
</dbReference>
<evidence type="ECO:0000313" key="3">
    <source>
        <dbReference type="EMBL" id="ATX61935.1"/>
    </source>
</evidence>
<dbReference type="PANTHER" id="PTHR36181:SF4">
    <property type="entry name" value="LAGLIDADG ENDONUCLEASE"/>
    <property type="match status" value="1"/>
</dbReference>
<dbReference type="AlphaFoldDB" id="A0A2H4QBG3"/>
<dbReference type="Pfam" id="PF00961">
    <property type="entry name" value="LAGLIDADG_1"/>
    <property type="match status" value="1"/>
</dbReference>
<dbReference type="EMBL" id="MF422648">
    <property type="protein sequence ID" value="ATX61935.1"/>
    <property type="molecule type" value="Genomic_DNA"/>
</dbReference>
<evidence type="ECO:0000259" key="2">
    <source>
        <dbReference type="Pfam" id="PF00961"/>
    </source>
</evidence>
<evidence type="ECO:0000256" key="1">
    <source>
        <dbReference type="ARBA" id="ARBA00002670"/>
    </source>
</evidence>
<feature type="domain" description="Homing endonuclease LAGLIDADG" evidence="2">
    <location>
        <begin position="15"/>
        <end position="114"/>
    </location>
</feature>
<dbReference type="GO" id="GO:0004519">
    <property type="term" value="F:endonuclease activity"/>
    <property type="evidence" value="ECO:0007669"/>
    <property type="project" value="InterPro"/>
</dbReference>
<keyword evidence="3" id="KW-0496">Mitochondrion</keyword>
<gene>
    <name evidence="3" type="primary">orf149</name>
</gene>
<organism evidence="3">
    <name type="scientific">Tremella fuciformis</name>
    <dbReference type="NCBI Taxonomy" id="64657"/>
    <lineage>
        <taxon>Eukaryota</taxon>
        <taxon>Fungi</taxon>
        <taxon>Dikarya</taxon>
        <taxon>Basidiomycota</taxon>
        <taxon>Agaricomycotina</taxon>
        <taxon>Tremellomycetes</taxon>
        <taxon>Tremellales</taxon>
        <taxon>Tremellaceae</taxon>
        <taxon>Tremella</taxon>
    </lineage>
</organism>
<geneLocation type="mitochondrion" evidence="3"/>
<proteinExistence type="predicted"/>